<keyword evidence="3 6" id="KW-0346">Stress response</keyword>
<keyword evidence="4 6" id="KW-0804">Transcription</keyword>
<dbReference type="InterPro" id="IPR029016">
    <property type="entry name" value="GAF-like_dom_sf"/>
</dbReference>
<dbReference type="InterPro" id="IPR002571">
    <property type="entry name" value="HrcA"/>
</dbReference>
<dbReference type="STRING" id="84022.CACET_c23600"/>
<sequence>MDLNNRKIKILQAIIHDYIQTAEPVGSRTLSKKYSLGVSPATIRNEMSDLEELGYLMQPHTSAGRIPSDKGYRLYVDNLMEIKMVADLQRKNIQNNLLKKFGEVEQLLQYSSKIISQLTNYTSAVLTPQIKENKIKHVQLVPIDQQNIIAVMVTDTGIIKNPLVSVKEGIQHDQLEKVSNLLNQKLQGMTINDIENQMLELLRTELSEFNSIIESVVPKIFSALDRIEDAELFLSGTTNIFNFPEFNDVFKAKSFLTMLEEKQTISNIISASREDGINISIGSENIYQEAKECSLVTATYKIDGVIVGRLSVIGPTRMDYSNVVGVMNQISQYINELLRTRYR</sequence>
<dbReference type="Gene3D" id="3.30.450.40">
    <property type="match status" value="1"/>
</dbReference>
<dbReference type="FunFam" id="1.10.10.10:FF:000049">
    <property type="entry name" value="Heat-inducible transcription repressor HrcA"/>
    <property type="match status" value="1"/>
</dbReference>
<reference evidence="7 8" key="1">
    <citation type="submission" date="2014-10" db="EMBL/GenBank/DDBJ databases">
        <title>Genome sequence of Clostridium aceticum DSM 1496.</title>
        <authorList>
            <person name="Poehlein A."/>
            <person name="Schiel-Bengelsdorf B."/>
            <person name="Gottschalk G."/>
            <person name="Duerre P."/>
            <person name="Daniel R."/>
        </authorList>
    </citation>
    <scope>NUCLEOTIDE SEQUENCE [LARGE SCALE GENOMIC DNA]</scope>
    <source>
        <strain evidence="7 8">DSM 1496</strain>
    </source>
</reference>
<evidence type="ECO:0000256" key="4">
    <source>
        <dbReference type="ARBA" id="ARBA00023163"/>
    </source>
</evidence>
<comment type="function">
    <text evidence="5 6">Negative regulator of class I heat shock genes (grpE-dnaK-dnaJ and groELS operons). Prevents heat-shock induction of these operons.</text>
</comment>
<evidence type="ECO:0000313" key="7">
    <source>
        <dbReference type="EMBL" id="AKL95806.1"/>
    </source>
</evidence>
<dbReference type="PIRSF" id="PIRSF005485">
    <property type="entry name" value="HrcA"/>
    <property type="match status" value="1"/>
</dbReference>
<dbReference type="SUPFAM" id="SSF55781">
    <property type="entry name" value="GAF domain-like"/>
    <property type="match status" value="1"/>
</dbReference>
<dbReference type="PATRIC" id="fig|84022.5.peg.2155"/>
<dbReference type="KEGG" id="cace:CACET_c23600"/>
<dbReference type="Pfam" id="PF01628">
    <property type="entry name" value="HrcA"/>
    <property type="match status" value="1"/>
</dbReference>
<keyword evidence="8" id="KW-1185">Reference proteome</keyword>
<dbReference type="InterPro" id="IPR036388">
    <property type="entry name" value="WH-like_DNA-bd_sf"/>
</dbReference>
<protein>
    <recommendedName>
        <fullName evidence="6">Heat-inducible transcription repressor HrcA</fullName>
    </recommendedName>
</protein>
<dbReference type="Proteomes" id="UP000035704">
    <property type="component" value="Chromosome"/>
</dbReference>
<proteinExistence type="inferred from homology"/>
<dbReference type="GO" id="GO:0045892">
    <property type="term" value="P:negative regulation of DNA-templated transcription"/>
    <property type="evidence" value="ECO:0007669"/>
    <property type="project" value="UniProtKB-UniRule"/>
</dbReference>
<organism evidence="7 8">
    <name type="scientific">Clostridium aceticum</name>
    <dbReference type="NCBI Taxonomy" id="84022"/>
    <lineage>
        <taxon>Bacteria</taxon>
        <taxon>Bacillati</taxon>
        <taxon>Bacillota</taxon>
        <taxon>Clostridia</taxon>
        <taxon>Eubacteriales</taxon>
        <taxon>Clostridiaceae</taxon>
        <taxon>Clostridium</taxon>
    </lineage>
</organism>
<dbReference type="InterPro" id="IPR023120">
    <property type="entry name" value="WHTH_transcript_rep_HrcA_IDD"/>
</dbReference>
<evidence type="ECO:0000256" key="5">
    <source>
        <dbReference type="ARBA" id="ARBA00055319"/>
    </source>
</evidence>
<dbReference type="GO" id="GO:0003677">
    <property type="term" value="F:DNA binding"/>
    <property type="evidence" value="ECO:0007669"/>
    <property type="project" value="InterPro"/>
</dbReference>
<accession>A0A0D8I6F8</accession>
<dbReference type="NCBIfam" id="TIGR00331">
    <property type="entry name" value="hrcA"/>
    <property type="match status" value="1"/>
</dbReference>
<dbReference type="SUPFAM" id="SSF46785">
    <property type="entry name" value="Winged helix' DNA-binding domain"/>
    <property type="match status" value="1"/>
</dbReference>
<gene>
    <name evidence="6 7" type="primary">hrcA</name>
    <name evidence="7" type="ORF">CACET_c23600</name>
</gene>
<dbReference type="RefSeq" id="WP_044826255.1">
    <property type="nucleotide sequence ID" value="NZ_JYHU01000026.1"/>
</dbReference>
<dbReference type="InterPro" id="IPR021153">
    <property type="entry name" value="HrcA_C"/>
</dbReference>
<evidence type="ECO:0000256" key="3">
    <source>
        <dbReference type="ARBA" id="ARBA00023016"/>
    </source>
</evidence>
<comment type="similarity">
    <text evidence="6">Belongs to the HrcA family.</text>
</comment>
<keyword evidence="1 6" id="KW-0678">Repressor</keyword>
<dbReference type="Gene3D" id="1.10.10.10">
    <property type="entry name" value="Winged helix-like DNA-binding domain superfamily/Winged helix DNA-binding domain"/>
    <property type="match status" value="1"/>
</dbReference>
<evidence type="ECO:0000256" key="2">
    <source>
        <dbReference type="ARBA" id="ARBA00023015"/>
    </source>
</evidence>
<keyword evidence="2 6" id="KW-0805">Transcription regulation</keyword>
<dbReference type="AlphaFoldDB" id="A0A0D8I6F8"/>
<evidence type="ECO:0000256" key="6">
    <source>
        <dbReference type="HAMAP-Rule" id="MF_00081"/>
    </source>
</evidence>
<dbReference type="InterPro" id="IPR036390">
    <property type="entry name" value="WH_DNA-bd_sf"/>
</dbReference>
<dbReference type="Gene3D" id="3.30.390.60">
    <property type="entry name" value="Heat-inducible transcription repressor hrca homolog, domain 3"/>
    <property type="match status" value="1"/>
</dbReference>
<name>A0A0D8I6F8_9CLOT</name>
<dbReference type="PANTHER" id="PTHR34824:SF1">
    <property type="entry name" value="HEAT-INDUCIBLE TRANSCRIPTION REPRESSOR HRCA"/>
    <property type="match status" value="1"/>
</dbReference>
<evidence type="ECO:0000313" key="8">
    <source>
        <dbReference type="Proteomes" id="UP000035704"/>
    </source>
</evidence>
<dbReference type="EMBL" id="CP009687">
    <property type="protein sequence ID" value="AKL95806.1"/>
    <property type="molecule type" value="Genomic_DNA"/>
</dbReference>
<dbReference type="OrthoDB" id="9783139at2"/>
<dbReference type="HAMAP" id="MF_00081">
    <property type="entry name" value="HrcA"/>
    <property type="match status" value="1"/>
</dbReference>
<evidence type="ECO:0000256" key="1">
    <source>
        <dbReference type="ARBA" id="ARBA00022491"/>
    </source>
</evidence>
<dbReference type="PANTHER" id="PTHR34824">
    <property type="entry name" value="HEAT-INDUCIBLE TRANSCRIPTION REPRESSOR HRCA"/>
    <property type="match status" value="1"/>
</dbReference>